<keyword evidence="9" id="KW-0902">Two-component regulatory system</keyword>
<dbReference type="Pfam" id="PF00512">
    <property type="entry name" value="HisKA"/>
    <property type="match status" value="1"/>
</dbReference>
<dbReference type="InterPro" id="IPR003594">
    <property type="entry name" value="HATPase_dom"/>
</dbReference>
<dbReference type="GO" id="GO:0005886">
    <property type="term" value="C:plasma membrane"/>
    <property type="evidence" value="ECO:0007669"/>
    <property type="project" value="TreeGrafter"/>
</dbReference>
<dbReference type="InterPro" id="IPR035965">
    <property type="entry name" value="PAS-like_dom_sf"/>
</dbReference>
<dbReference type="PANTHER" id="PTHR43047:SF63">
    <property type="entry name" value="HISTIDINE KINASE"/>
    <property type="match status" value="1"/>
</dbReference>
<keyword evidence="11" id="KW-1133">Transmembrane helix</keyword>
<keyword evidence="11" id="KW-0812">Transmembrane</keyword>
<name>A0A161R8B8_9PROT</name>
<dbReference type="SMART" id="SM00091">
    <property type="entry name" value="PAS"/>
    <property type="match status" value="2"/>
</dbReference>
<evidence type="ECO:0000313" key="15">
    <source>
        <dbReference type="Proteomes" id="UP000075787"/>
    </source>
</evidence>
<dbReference type="InterPro" id="IPR005467">
    <property type="entry name" value="His_kinase_dom"/>
</dbReference>
<dbReference type="EC" id="2.7.13.3" evidence="3"/>
<feature type="domain" description="PAS" evidence="13">
    <location>
        <begin position="108"/>
        <end position="170"/>
    </location>
</feature>
<comment type="caution">
    <text evidence="14">The sequence shown here is derived from an EMBL/GenBank/DDBJ whole genome shotgun (WGS) entry which is preliminary data.</text>
</comment>
<evidence type="ECO:0000256" key="6">
    <source>
        <dbReference type="ARBA" id="ARBA00022741"/>
    </source>
</evidence>
<keyword evidence="6" id="KW-0547">Nucleotide-binding</keyword>
<keyword evidence="8" id="KW-0067">ATP-binding</keyword>
<feature type="domain" description="PAS" evidence="13">
    <location>
        <begin position="226"/>
        <end position="296"/>
    </location>
</feature>
<dbReference type="InterPro" id="IPR013656">
    <property type="entry name" value="PAS_4"/>
</dbReference>
<dbReference type="Pfam" id="PF08448">
    <property type="entry name" value="PAS_4"/>
    <property type="match status" value="1"/>
</dbReference>
<dbReference type="SUPFAM" id="SSF55874">
    <property type="entry name" value="ATPase domain of HSP90 chaperone/DNA topoisomerase II/histidine kinase"/>
    <property type="match status" value="1"/>
</dbReference>
<dbReference type="InterPro" id="IPR003661">
    <property type="entry name" value="HisK_dim/P_dom"/>
</dbReference>
<dbReference type="SUPFAM" id="SSF47384">
    <property type="entry name" value="Homodimeric domain of signal transducing histidine kinase"/>
    <property type="match status" value="1"/>
</dbReference>
<dbReference type="InterPro" id="IPR000014">
    <property type="entry name" value="PAS"/>
</dbReference>
<dbReference type="CDD" id="cd00082">
    <property type="entry name" value="HisKA"/>
    <property type="match status" value="1"/>
</dbReference>
<keyword evidence="5" id="KW-0808">Transferase</keyword>
<reference evidence="14 15" key="1">
    <citation type="submission" date="2015-12" db="EMBL/GenBank/DDBJ databases">
        <title>Genome sequence of Tistrella mobilis MCCC 1A02139.</title>
        <authorList>
            <person name="Lu L."/>
            <person name="Lai Q."/>
            <person name="Shao Z."/>
            <person name="Qian P."/>
        </authorList>
    </citation>
    <scope>NUCLEOTIDE SEQUENCE [LARGE SCALE GENOMIC DNA]</scope>
    <source>
        <strain evidence="14 15">MCCC 1A02139</strain>
    </source>
</reference>
<evidence type="ECO:0000256" key="4">
    <source>
        <dbReference type="ARBA" id="ARBA00022553"/>
    </source>
</evidence>
<dbReference type="GO" id="GO:0005524">
    <property type="term" value="F:ATP binding"/>
    <property type="evidence" value="ECO:0007669"/>
    <property type="project" value="UniProtKB-KW"/>
</dbReference>
<evidence type="ECO:0000256" key="8">
    <source>
        <dbReference type="ARBA" id="ARBA00022840"/>
    </source>
</evidence>
<sequence>MPTDAGQPEGASVSPVLPAPPPVLTLPATACAGLEPALIAAALLFAGVGICAGLHLSGIVQLPGAALGGGLLLLAVAGALVAGGLWWRSRRISSSPRHLIDGTGLLWDRTNDGVVLFDAAARVIGWNGGAARMTGLDAGRVGGYTIHHVLAGEDLPRRLEAIRDQVMETGSWRGALDFRRPDGAIGRCETLVMRLASPQSGGAVSMIAIARDVTDQTEAERAADLRDRRLKALIENVLDVVLVLERDGSVAFASPSTRRVLGRAPGEVAGTAFAALLHPEDRSRVAEVYRAALADPGVTAVLEFRLRHSLGHWVTVEAIGRSRIEDPAVGGVVVNLRDVTGRKRVEVALRAAKEQAESANRIKSQFLANISHELRTPLNAVIGFSEVLTAGYAGDLSAKQREYVEDIRVSGQHLLSLINDILDLSKAEAGKLELVEEQVVVDALIGQAVGMLRERAEVAGISVCSEVLPGLPVLSGDGRKIKQIVLNLLSNAIKFTPAGGRVTITAGRGSDGGLRIMVADTGIGMSRDELDVALEAFGQVDSKLNRRFDGTGLGLPLARMLAELHGGSLTLDSEKNIGTTATLLLPAARLGGAVGLGAAAGGCPPDRAAAGPS</sequence>
<dbReference type="Proteomes" id="UP000075787">
    <property type="component" value="Unassembled WGS sequence"/>
</dbReference>
<evidence type="ECO:0000256" key="1">
    <source>
        <dbReference type="ARBA" id="ARBA00000085"/>
    </source>
</evidence>
<comment type="catalytic activity">
    <reaction evidence="1">
        <text>ATP + protein L-histidine = ADP + protein N-phospho-L-histidine.</text>
        <dbReference type="EC" id="2.7.13.3"/>
    </reaction>
</comment>
<accession>A0A161R8B8</accession>
<evidence type="ECO:0000256" key="9">
    <source>
        <dbReference type="ARBA" id="ARBA00023012"/>
    </source>
</evidence>
<dbReference type="Gene3D" id="1.10.287.130">
    <property type="match status" value="1"/>
</dbReference>
<dbReference type="OrthoDB" id="8477115at2"/>
<dbReference type="Pfam" id="PF08447">
    <property type="entry name" value="PAS_3"/>
    <property type="match status" value="1"/>
</dbReference>
<dbReference type="PRINTS" id="PR00344">
    <property type="entry name" value="BCTRLSENSOR"/>
</dbReference>
<dbReference type="Gene3D" id="3.30.565.10">
    <property type="entry name" value="Histidine kinase-like ATPase, C-terminal domain"/>
    <property type="match status" value="1"/>
</dbReference>
<feature type="transmembrane region" description="Helical" evidence="11">
    <location>
        <begin position="37"/>
        <end position="60"/>
    </location>
</feature>
<evidence type="ECO:0000256" key="11">
    <source>
        <dbReference type="SAM" id="Phobius"/>
    </source>
</evidence>
<dbReference type="GO" id="GO:0000155">
    <property type="term" value="F:phosphorelay sensor kinase activity"/>
    <property type="evidence" value="ECO:0007669"/>
    <property type="project" value="InterPro"/>
</dbReference>
<dbReference type="SMART" id="SM00086">
    <property type="entry name" value="PAC"/>
    <property type="match status" value="2"/>
</dbReference>
<dbReference type="InterPro" id="IPR013655">
    <property type="entry name" value="PAS_fold_3"/>
</dbReference>
<dbReference type="EMBL" id="LPZR01000013">
    <property type="protein sequence ID" value="KYO57563.1"/>
    <property type="molecule type" value="Genomic_DNA"/>
</dbReference>
<organism evidence="14 15">
    <name type="scientific">Tistrella mobilis</name>
    <dbReference type="NCBI Taxonomy" id="171437"/>
    <lineage>
        <taxon>Bacteria</taxon>
        <taxon>Pseudomonadati</taxon>
        <taxon>Pseudomonadota</taxon>
        <taxon>Alphaproteobacteria</taxon>
        <taxon>Geminicoccales</taxon>
        <taxon>Geminicoccaceae</taxon>
        <taxon>Tistrella</taxon>
    </lineage>
</organism>
<dbReference type="NCBIfam" id="TIGR00229">
    <property type="entry name" value="sensory_box"/>
    <property type="match status" value="2"/>
</dbReference>
<dbReference type="AlphaFoldDB" id="A0A161R8B8"/>
<evidence type="ECO:0000256" key="5">
    <source>
        <dbReference type="ARBA" id="ARBA00022679"/>
    </source>
</evidence>
<keyword evidence="10 11" id="KW-0472">Membrane</keyword>
<proteinExistence type="predicted"/>
<evidence type="ECO:0000256" key="10">
    <source>
        <dbReference type="ARBA" id="ARBA00023136"/>
    </source>
</evidence>
<feature type="domain" description="Histidine kinase" evidence="12">
    <location>
        <begin position="369"/>
        <end position="589"/>
    </location>
</feature>
<evidence type="ECO:0000259" key="13">
    <source>
        <dbReference type="PROSITE" id="PS50112"/>
    </source>
</evidence>
<dbReference type="InterPro" id="IPR001610">
    <property type="entry name" value="PAC"/>
</dbReference>
<dbReference type="PROSITE" id="PS50112">
    <property type="entry name" value="PAS"/>
    <property type="match status" value="2"/>
</dbReference>
<dbReference type="SUPFAM" id="SSF55785">
    <property type="entry name" value="PYP-like sensor domain (PAS domain)"/>
    <property type="match status" value="2"/>
</dbReference>
<feature type="transmembrane region" description="Helical" evidence="11">
    <location>
        <begin position="66"/>
        <end position="87"/>
    </location>
</feature>
<evidence type="ECO:0000259" key="12">
    <source>
        <dbReference type="PROSITE" id="PS50109"/>
    </source>
</evidence>
<evidence type="ECO:0000256" key="2">
    <source>
        <dbReference type="ARBA" id="ARBA00004370"/>
    </source>
</evidence>
<dbReference type="CDD" id="cd00130">
    <property type="entry name" value="PAS"/>
    <property type="match status" value="2"/>
</dbReference>
<evidence type="ECO:0000256" key="3">
    <source>
        <dbReference type="ARBA" id="ARBA00012438"/>
    </source>
</evidence>
<dbReference type="GO" id="GO:0009927">
    <property type="term" value="F:histidine phosphotransfer kinase activity"/>
    <property type="evidence" value="ECO:0007669"/>
    <property type="project" value="TreeGrafter"/>
</dbReference>
<dbReference type="SMART" id="SM00387">
    <property type="entry name" value="HATPase_c"/>
    <property type="match status" value="1"/>
</dbReference>
<dbReference type="FunFam" id="1.10.287.130:FF:000038">
    <property type="entry name" value="Sensory transduction histidine kinase"/>
    <property type="match status" value="1"/>
</dbReference>
<dbReference type="SMART" id="SM00388">
    <property type="entry name" value="HisKA"/>
    <property type="match status" value="1"/>
</dbReference>
<dbReference type="PANTHER" id="PTHR43047">
    <property type="entry name" value="TWO-COMPONENT HISTIDINE PROTEIN KINASE"/>
    <property type="match status" value="1"/>
</dbReference>
<dbReference type="InterPro" id="IPR004358">
    <property type="entry name" value="Sig_transdc_His_kin-like_C"/>
</dbReference>
<gene>
    <name evidence="14" type="ORF">AUP44_02105</name>
</gene>
<protein>
    <recommendedName>
        <fullName evidence="3">histidine kinase</fullName>
        <ecNumber evidence="3">2.7.13.3</ecNumber>
    </recommendedName>
</protein>
<comment type="subcellular location">
    <subcellularLocation>
        <location evidence="2">Membrane</location>
    </subcellularLocation>
</comment>
<dbReference type="CDD" id="cd16922">
    <property type="entry name" value="HATPase_EvgS-ArcB-TorS-like"/>
    <property type="match status" value="1"/>
</dbReference>
<dbReference type="PROSITE" id="PS50109">
    <property type="entry name" value="HIS_KIN"/>
    <property type="match status" value="1"/>
</dbReference>
<evidence type="ECO:0000313" key="14">
    <source>
        <dbReference type="EMBL" id="KYO57563.1"/>
    </source>
</evidence>
<dbReference type="Pfam" id="PF02518">
    <property type="entry name" value="HATPase_c"/>
    <property type="match status" value="1"/>
</dbReference>
<dbReference type="InterPro" id="IPR036097">
    <property type="entry name" value="HisK_dim/P_sf"/>
</dbReference>
<keyword evidence="4" id="KW-0597">Phosphoprotein</keyword>
<dbReference type="InterPro" id="IPR036890">
    <property type="entry name" value="HATPase_C_sf"/>
</dbReference>
<keyword evidence="7" id="KW-0418">Kinase</keyword>
<evidence type="ECO:0000256" key="7">
    <source>
        <dbReference type="ARBA" id="ARBA00022777"/>
    </source>
</evidence>
<dbReference type="Gene3D" id="3.30.450.20">
    <property type="entry name" value="PAS domain"/>
    <property type="match status" value="2"/>
</dbReference>